<dbReference type="STRING" id="1286106.MPL1_08943"/>
<gene>
    <name evidence="16" type="ORF">MPL1_08943</name>
</gene>
<dbReference type="InterPro" id="IPR012910">
    <property type="entry name" value="Plug_dom"/>
</dbReference>
<dbReference type="AlphaFoldDB" id="M7NVF2"/>
<keyword evidence="5 11" id="KW-0812">Transmembrane</keyword>
<dbReference type="Gene3D" id="2.170.130.10">
    <property type="entry name" value="TonB-dependent receptor, plug domain"/>
    <property type="match status" value="1"/>
</dbReference>
<comment type="subcellular location">
    <subcellularLocation>
        <location evidence="1 11">Cell outer membrane</location>
        <topology evidence="1 11">Multi-pass membrane protein</topology>
    </subcellularLocation>
</comment>
<keyword evidence="3 11" id="KW-0813">Transport</keyword>
<evidence type="ECO:0000313" key="16">
    <source>
        <dbReference type="EMBL" id="EMR12733.1"/>
    </source>
</evidence>
<evidence type="ECO:0000259" key="14">
    <source>
        <dbReference type="Pfam" id="PF00593"/>
    </source>
</evidence>
<evidence type="ECO:0000256" key="13">
    <source>
        <dbReference type="SAM" id="SignalP"/>
    </source>
</evidence>
<keyword evidence="6 13" id="KW-0732">Signal</keyword>
<dbReference type="InterPro" id="IPR000531">
    <property type="entry name" value="Beta-barrel_TonB"/>
</dbReference>
<dbReference type="PATRIC" id="fig|1286106.3.peg.1795"/>
<dbReference type="SUPFAM" id="SSF56935">
    <property type="entry name" value="Porins"/>
    <property type="match status" value="1"/>
</dbReference>
<dbReference type="eggNOG" id="COG4771">
    <property type="taxonomic scope" value="Bacteria"/>
</dbReference>
<comment type="caution">
    <text evidence="16">The sequence shown here is derived from an EMBL/GenBank/DDBJ whole genome shotgun (WGS) entry which is preliminary data.</text>
</comment>
<feature type="chain" id="PRO_5004082550" evidence="13">
    <location>
        <begin position="27"/>
        <end position="705"/>
    </location>
</feature>
<evidence type="ECO:0000256" key="11">
    <source>
        <dbReference type="PROSITE-ProRule" id="PRU01360"/>
    </source>
</evidence>
<sequence length="705" mass="78505">MTRHRSLVAFYVSIGLLTSHSASVLAEQDFSVIGLDEMIVTTTGRGDSLNQLSSTVQVISEAQIRRSSAQSVTDLLAENAVGFFSEWTPAQTSINIRGGATDGQGRDYRSQTLVLVNGRRAGTANISKLSLNDVSRIEIMRGPSSVAYGSQAIGGVINIITRNGSNTTGSSINLAAGSWSLRQGHAQTSYQGENADFYLGIGGGKRSDYESGRGSRERMRNTSWERRSALMAAGVDIGDLDRVELTIRTDGIYNAGFRGSSWAPTGDEDRFNHSLDLVYEGMTDNAALSWSAHGYMVRDVDHFKWENRTFLLSDNERTLDVYGLRLMTDWLVRPMTELRVGADLEYSTLKNERTNTLRSNGVTSRAAPFDNDQSERVGALWAEIIQTAMNDRLTLRMGGRYTDGKTTLKPTKGRDDLVRNSERYDEFTYTLGSVYRLTDTTSLRAGYATGFRAPTATELAADFQTFAGSTIFGNPNLDNETSRQYELGLSFSNSWLYSDIAVFDNRIKDRIITGPEIAGRRSYENNSDAIELRGVELQLEANLSSWLATDLNWRVFANGSYHFHMRDKGADETANTDRIERIHKYQTSLGTTVGRDKWELSFNAILRGPVWYETEERLLIPTAEPNRDYVHKKSAFWVLNMRGSYQLNPSLQLYGGINNLLDKNEHPLFIALNKTPYISDPAFSSGGRGNSMPGRELYAGLKLNF</sequence>
<keyword evidence="4 11" id="KW-1134">Transmembrane beta strand</keyword>
<feature type="domain" description="TonB-dependent receptor plug" evidence="15">
    <location>
        <begin position="50"/>
        <end position="156"/>
    </location>
</feature>
<organism evidence="16 17">
    <name type="scientific">Methylophaga lonarensis MPL</name>
    <dbReference type="NCBI Taxonomy" id="1286106"/>
    <lineage>
        <taxon>Bacteria</taxon>
        <taxon>Pseudomonadati</taxon>
        <taxon>Pseudomonadota</taxon>
        <taxon>Gammaproteobacteria</taxon>
        <taxon>Thiotrichales</taxon>
        <taxon>Piscirickettsiaceae</taxon>
        <taxon>Methylophaga</taxon>
    </lineage>
</organism>
<dbReference type="Pfam" id="PF00593">
    <property type="entry name" value="TonB_dep_Rec_b-barrel"/>
    <property type="match status" value="1"/>
</dbReference>
<keyword evidence="7 12" id="KW-0798">TonB box</keyword>
<keyword evidence="8 11" id="KW-0472">Membrane</keyword>
<evidence type="ECO:0000256" key="8">
    <source>
        <dbReference type="ARBA" id="ARBA00023136"/>
    </source>
</evidence>
<dbReference type="EMBL" id="APHR01000045">
    <property type="protein sequence ID" value="EMR12733.1"/>
    <property type="molecule type" value="Genomic_DNA"/>
</dbReference>
<dbReference type="GO" id="GO:0015344">
    <property type="term" value="F:siderophore uptake transmembrane transporter activity"/>
    <property type="evidence" value="ECO:0007669"/>
    <property type="project" value="TreeGrafter"/>
</dbReference>
<feature type="signal peptide" evidence="13">
    <location>
        <begin position="1"/>
        <end position="26"/>
    </location>
</feature>
<dbReference type="InterPro" id="IPR039426">
    <property type="entry name" value="TonB-dep_rcpt-like"/>
</dbReference>
<evidence type="ECO:0000256" key="5">
    <source>
        <dbReference type="ARBA" id="ARBA00022692"/>
    </source>
</evidence>
<evidence type="ECO:0000256" key="1">
    <source>
        <dbReference type="ARBA" id="ARBA00004571"/>
    </source>
</evidence>
<evidence type="ECO:0000256" key="7">
    <source>
        <dbReference type="ARBA" id="ARBA00023077"/>
    </source>
</evidence>
<accession>M7NVF2</accession>
<dbReference type="InterPro" id="IPR037066">
    <property type="entry name" value="Plug_dom_sf"/>
</dbReference>
<proteinExistence type="inferred from homology"/>
<dbReference type="GO" id="GO:0044718">
    <property type="term" value="P:siderophore transmembrane transport"/>
    <property type="evidence" value="ECO:0007669"/>
    <property type="project" value="TreeGrafter"/>
</dbReference>
<dbReference type="Pfam" id="PF07715">
    <property type="entry name" value="Plug"/>
    <property type="match status" value="1"/>
</dbReference>
<dbReference type="GO" id="GO:0009279">
    <property type="term" value="C:cell outer membrane"/>
    <property type="evidence" value="ECO:0007669"/>
    <property type="project" value="UniProtKB-SubCell"/>
</dbReference>
<keyword evidence="10 11" id="KW-0998">Cell outer membrane</keyword>
<feature type="domain" description="TonB-dependent receptor-like beta-barrel" evidence="14">
    <location>
        <begin position="234"/>
        <end position="660"/>
    </location>
</feature>
<name>M7NVF2_9GAMM</name>
<keyword evidence="9 16" id="KW-0675">Receptor</keyword>
<dbReference type="InterPro" id="IPR036942">
    <property type="entry name" value="Beta-barrel_TonB_sf"/>
</dbReference>
<dbReference type="PROSITE" id="PS52016">
    <property type="entry name" value="TONB_DEPENDENT_REC_3"/>
    <property type="match status" value="1"/>
</dbReference>
<evidence type="ECO:0000256" key="12">
    <source>
        <dbReference type="RuleBase" id="RU003357"/>
    </source>
</evidence>
<evidence type="ECO:0000256" key="9">
    <source>
        <dbReference type="ARBA" id="ARBA00023170"/>
    </source>
</evidence>
<evidence type="ECO:0000259" key="15">
    <source>
        <dbReference type="Pfam" id="PF07715"/>
    </source>
</evidence>
<evidence type="ECO:0000313" key="17">
    <source>
        <dbReference type="Proteomes" id="UP000012019"/>
    </source>
</evidence>
<evidence type="ECO:0000256" key="2">
    <source>
        <dbReference type="ARBA" id="ARBA00008143"/>
    </source>
</evidence>
<reference evidence="16 17" key="1">
    <citation type="journal article" date="2013" name="Genome Announc.">
        <title>Draft Genome Sequence of Methylophaga lonarensis MPLT, a Haloalkaliphilic (Non-Methane-Utilizing) Methylotroph.</title>
        <authorList>
            <person name="Shetty S.A."/>
            <person name="Marathe N.P."/>
            <person name="Munot H."/>
            <person name="Antony C.P."/>
            <person name="Dhotre D.P."/>
            <person name="Murrell J.C."/>
            <person name="Shouche Y.S."/>
        </authorList>
    </citation>
    <scope>NUCLEOTIDE SEQUENCE [LARGE SCALE GENOMIC DNA]</scope>
    <source>
        <strain evidence="16 17">MPL</strain>
    </source>
</reference>
<dbReference type="CDD" id="cd01347">
    <property type="entry name" value="ligand_gated_channel"/>
    <property type="match status" value="1"/>
</dbReference>
<dbReference type="PANTHER" id="PTHR30069">
    <property type="entry name" value="TONB-DEPENDENT OUTER MEMBRANE RECEPTOR"/>
    <property type="match status" value="1"/>
</dbReference>
<evidence type="ECO:0000256" key="4">
    <source>
        <dbReference type="ARBA" id="ARBA00022452"/>
    </source>
</evidence>
<dbReference type="PANTHER" id="PTHR30069:SF29">
    <property type="entry name" value="HEMOGLOBIN AND HEMOGLOBIN-HAPTOGLOBIN-BINDING PROTEIN 1-RELATED"/>
    <property type="match status" value="1"/>
</dbReference>
<evidence type="ECO:0000256" key="3">
    <source>
        <dbReference type="ARBA" id="ARBA00022448"/>
    </source>
</evidence>
<dbReference type="Proteomes" id="UP000012019">
    <property type="component" value="Unassembled WGS sequence"/>
</dbReference>
<comment type="similarity">
    <text evidence="2">Belongs to the TonB-dependent receptor family. Hemoglobin/haptoglobin binding protein subfamily.</text>
</comment>
<evidence type="ECO:0000256" key="10">
    <source>
        <dbReference type="ARBA" id="ARBA00023237"/>
    </source>
</evidence>
<dbReference type="Gene3D" id="2.40.170.20">
    <property type="entry name" value="TonB-dependent receptor, beta-barrel domain"/>
    <property type="match status" value="1"/>
</dbReference>
<keyword evidence="17" id="KW-1185">Reference proteome</keyword>
<evidence type="ECO:0000256" key="6">
    <source>
        <dbReference type="ARBA" id="ARBA00022729"/>
    </source>
</evidence>
<protein>
    <submittedName>
        <fullName evidence="16">TonB-dependent receptor</fullName>
    </submittedName>
</protein>